<evidence type="ECO:0000259" key="1">
    <source>
        <dbReference type="Pfam" id="PF25901"/>
    </source>
</evidence>
<gene>
    <name evidence="2" type="ORF">C453_09498</name>
</gene>
<evidence type="ECO:0000313" key="3">
    <source>
        <dbReference type="Proteomes" id="UP000011612"/>
    </source>
</evidence>
<proteinExistence type="predicted"/>
<protein>
    <recommendedName>
        <fullName evidence="1">DUF7960 domain-containing protein</fullName>
    </recommendedName>
</protein>
<feature type="domain" description="DUF7960" evidence="1">
    <location>
        <begin position="4"/>
        <end position="146"/>
    </location>
</feature>
<name>M0HNI3_HALEO</name>
<sequence length="151" mass="16936">MTGMYTGRTEQPCCLCDDPKTVARIAVPPRAVLLMKNSGPIAWRDIVGDVTLHFCESDWELVSELVLDLGTHPLSRCNVARADFSIREDFEALLNATRDEPDQTEQERKLLSEAREVLDDAENPLVERRDLVEAHIVVRALAELGSHPRTS</sequence>
<evidence type="ECO:0000313" key="2">
    <source>
        <dbReference type="EMBL" id="ELZ86041.1"/>
    </source>
</evidence>
<dbReference type="EMBL" id="AOLK01000015">
    <property type="protein sequence ID" value="ELZ86041.1"/>
    <property type="molecule type" value="Genomic_DNA"/>
</dbReference>
<dbReference type="InterPro" id="IPR058266">
    <property type="entry name" value="DUF7960"/>
</dbReference>
<comment type="caution">
    <text evidence="2">The sequence shown here is derived from an EMBL/GenBank/DDBJ whole genome shotgun (WGS) entry which is preliminary data.</text>
</comment>
<reference evidence="2 3" key="1">
    <citation type="journal article" date="2014" name="PLoS Genet.">
        <title>Phylogenetically driven sequencing of extremely halophilic archaea reveals strategies for static and dynamic osmo-response.</title>
        <authorList>
            <person name="Becker E.A."/>
            <person name="Seitzer P.M."/>
            <person name="Tritt A."/>
            <person name="Larsen D."/>
            <person name="Krusor M."/>
            <person name="Yao A.I."/>
            <person name="Wu D."/>
            <person name="Madern D."/>
            <person name="Eisen J.A."/>
            <person name="Darling A.E."/>
            <person name="Facciotti M.T."/>
        </authorList>
    </citation>
    <scope>NUCLEOTIDE SEQUENCE [LARGE SCALE GENOMIC DNA]</scope>
    <source>
        <strain evidence="2 3">ATCC BAA-1513</strain>
    </source>
</reference>
<dbReference type="Proteomes" id="UP000011612">
    <property type="component" value="Unassembled WGS sequence"/>
</dbReference>
<accession>M0HNI3</accession>
<organism evidence="2 3">
    <name type="scientific">Haloferax elongans ATCC BAA-1513</name>
    <dbReference type="NCBI Taxonomy" id="1230453"/>
    <lineage>
        <taxon>Archaea</taxon>
        <taxon>Methanobacteriati</taxon>
        <taxon>Methanobacteriota</taxon>
        <taxon>Stenosarchaea group</taxon>
        <taxon>Halobacteria</taxon>
        <taxon>Halobacteriales</taxon>
        <taxon>Haloferacaceae</taxon>
        <taxon>Haloferax</taxon>
    </lineage>
</organism>
<dbReference type="AlphaFoldDB" id="M0HNI3"/>
<dbReference type="Pfam" id="PF25901">
    <property type="entry name" value="DUF7960"/>
    <property type="match status" value="1"/>
</dbReference>
<dbReference type="PATRIC" id="fig|1230453.4.peg.1866"/>
<keyword evidence="3" id="KW-1185">Reference proteome</keyword>
<dbReference type="STRING" id="1230453.C453_09498"/>